<dbReference type="PIRSF" id="PIRSF015761">
    <property type="entry name" value="Protein_L"/>
    <property type="match status" value="1"/>
</dbReference>
<dbReference type="EMBL" id="JBHRTI010000007">
    <property type="protein sequence ID" value="MFC3148404.1"/>
    <property type="molecule type" value="Genomic_DNA"/>
</dbReference>
<dbReference type="RefSeq" id="WP_377304352.1">
    <property type="nucleotide sequence ID" value="NZ_CP180191.1"/>
</dbReference>
<dbReference type="InterPro" id="IPR007812">
    <property type="entry name" value="T2SS_protein-GspL"/>
</dbReference>
<dbReference type="NCBIfam" id="TIGR01709">
    <property type="entry name" value="typeII_sec_gspL"/>
    <property type="match status" value="1"/>
</dbReference>
<gene>
    <name evidence="1" type="primary">gspL</name>
    <name evidence="1" type="ORF">ACFOEN_12305</name>
</gene>
<evidence type="ECO:0000313" key="2">
    <source>
        <dbReference type="Proteomes" id="UP001595556"/>
    </source>
</evidence>
<accession>A0ABV7H7A3</accession>
<protein>
    <submittedName>
        <fullName evidence="1">Type II secretion system protein GspL</fullName>
    </submittedName>
</protein>
<reference evidence="2" key="1">
    <citation type="journal article" date="2019" name="Int. J. Syst. Evol. Microbiol.">
        <title>The Global Catalogue of Microorganisms (GCM) 10K type strain sequencing project: providing services to taxonomists for standard genome sequencing and annotation.</title>
        <authorList>
            <consortium name="The Broad Institute Genomics Platform"/>
            <consortium name="The Broad Institute Genome Sequencing Center for Infectious Disease"/>
            <person name="Wu L."/>
            <person name="Ma J."/>
        </authorList>
    </citation>
    <scope>NUCLEOTIDE SEQUENCE [LARGE SCALE GENOMIC DNA]</scope>
    <source>
        <strain evidence="2">KCTC 52168</strain>
    </source>
</reference>
<proteinExistence type="predicted"/>
<comment type="caution">
    <text evidence="1">The sequence shown here is derived from an EMBL/GenBank/DDBJ whole genome shotgun (WGS) entry which is preliminary data.</text>
</comment>
<organism evidence="1 2">
    <name type="scientific">Piscinibacterium candidicorallinum</name>
    <dbReference type="NCBI Taxonomy" id="1793872"/>
    <lineage>
        <taxon>Bacteria</taxon>
        <taxon>Pseudomonadati</taxon>
        <taxon>Pseudomonadota</taxon>
        <taxon>Betaproteobacteria</taxon>
        <taxon>Burkholderiales</taxon>
        <taxon>Piscinibacterium</taxon>
    </lineage>
</organism>
<dbReference type="Proteomes" id="UP001595556">
    <property type="component" value="Unassembled WGS sequence"/>
</dbReference>
<dbReference type="InterPro" id="IPR043129">
    <property type="entry name" value="ATPase_NBD"/>
</dbReference>
<dbReference type="SUPFAM" id="SSF53067">
    <property type="entry name" value="Actin-like ATPase domain"/>
    <property type="match status" value="1"/>
</dbReference>
<sequence length="362" mass="37531">MSDLILLPSAATLASGGFASDTGVWRLAAGQTQRMTLAAALNESRRPVVLLHPADARLAQVKVPPMNRERSLRAAALALDEQLLGESGSLQVALGERIGDLLRIALVDRALITSLRTLLGQLGAAQAPIGPLAAALPPTQMPALWGVDGEIFLFSTEATLSLPPEDAATVLALGATATGTAYGLAPLDGWTTGGSLPPLQVPSILFSNGQAGKQLWKAWRAPSYLAAACALAALAGLSLWWQALNGEATRLQDSMRAQFVKALPGTPMTGSPVEQLRAALTGGSGASTFERLLEASDRAAASWPRDLLQGADYGNERLTLRFAAKGLDASAKTQIESSLKGVGLNAQWTGETTALVTAGGAR</sequence>
<dbReference type="Gene3D" id="3.30.420.380">
    <property type="match status" value="1"/>
</dbReference>
<evidence type="ECO:0000313" key="1">
    <source>
        <dbReference type="EMBL" id="MFC3148404.1"/>
    </source>
</evidence>
<name>A0ABV7H7A3_9BURK</name>
<keyword evidence="2" id="KW-1185">Reference proteome</keyword>